<dbReference type="Proteomes" id="UP001642360">
    <property type="component" value="Unassembled WGS sequence"/>
</dbReference>
<keyword evidence="4" id="KW-1185">Reference proteome</keyword>
<gene>
    <name evidence="2" type="ORF">ILEXP_LOCUS49817</name>
    <name evidence="3" type="ORF">ILEXP_LOCUS53817</name>
</gene>
<evidence type="ECO:0000313" key="3">
    <source>
        <dbReference type="EMBL" id="CAK9183544.1"/>
    </source>
</evidence>
<reference evidence="3 4" key="1">
    <citation type="submission" date="2024-02" db="EMBL/GenBank/DDBJ databases">
        <authorList>
            <person name="Vignale AGUSTIN F."/>
            <person name="Sosa J E."/>
            <person name="Modenutti C."/>
        </authorList>
    </citation>
    <scope>NUCLEOTIDE SEQUENCE [LARGE SCALE GENOMIC DNA]</scope>
</reference>
<dbReference type="EMBL" id="CAUOFW020008671">
    <property type="protein sequence ID" value="CAK9183544.1"/>
    <property type="molecule type" value="Genomic_DNA"/>
</dbReference>
<proteinExistence type="predicted"/>
<dbReference type="AlphaFoldDB" id="A0ABC8URZ7"/>
<evidence type="ECO:0000313" key="2">
    <source>
        <dbReference type="EMBL" id="CAK9179867.1"/>
    </source>
</evidence>
<dbReference type="EMBL" id="CAUOFW020007613">
    <property type="protein sequence ID" value="CAK9179867.1"/>
    <property type="molecule type" value="Genomic_DNA"/>
</dbReference>
<feature type="compositionally biased region" description="Basic and acidic residues" evidence="1">
    <location>
        <begin position="35"/>
        <end position="57"/>
    </location>
</feature>
<protein>
    <submittedName>
        <fullName evidence="3">Uncharacterized protein</fullName>
    </submittedName>
</protein>
<name>A0ABC8URZ7_9AQUA</name>
<evidence type="ECO:0000313" key="4">
    <source>
        <dbReference type="Proteomes" id="UP001642360"/>
    </source>
</evidence>
<accession>A0ABC8URZ7</accession>
<feature type="compositionally biased region" description="Gly residues" evidence="1">
    <location>
        <begin position="16"/>
        <end position="32"/>
    </location>
</feature>
<sequence>MWKRYRGAMVSEILSGGIGGDGVDGVEVGGAGSIDRGEQRAGEEDRETKKEGDREYLDGFGGSS</sequence>
<evidence type="ECO:0000256" key="1">
    <source>
        <dbReference type="SAM" id="MobiDB-lite"/>
    </source>
</evidence>
<feature type="region of interest" description="Disordered" evidence="1">
    <location>
        <begin position="16"/>
        <end position="64"/>
    </location>
</feature>
<comment type="caution">
    <text evidence="3">The sequence shown here is derived from an EMBL/GenBank/DDBJ whole genome shotgun (WGS) entry which is preliminary data.</text>
</comment>
<organism evidence="3 4">
    <name type="scientific">Ilex paraguariensis</name>
    <name type="common">yerba mate</name>
    <dbReference type="NCBI Taxonomy" id="185542"/>
    <lineage>
        <taxon>Eukaryota</taxon>
        <taxon>Viridiplantae</taxon>
        <taxon>Streptophyta</taxon>
        <taxon>Embryophyta</taxon>
        <taxon>Tracheophyta</taxon>
        <taxon>Spermatophyta</taxon>
        <taxon>Magnoliopsida</taxon>
        <taxon>eudicotyledons</taxon>
        <taxon>Gunneridae</taxon>
        <taxon>Pentapetalae</taxon>
        <taxon>asterids</taxon>
        <taxon>campanulids</taxon>
        <taxon>Aquifoliales</taxon>
        <taxon>Aquifoliaceae</taxon>
        <taxon>Ilex</taxon>
    </lineage>
</organism>